<dbReference type="PROSITE" id="PS51737">
    <property type="entry name" value="RECOMBINASE_DNA_BIND"/>
    <property type="match status" value="1"/>
</dbReference>
<evidence type="ECO:0000259" key="3">
    <source>
        <dbReference type="PROSITE" id="PS51737"/>
    </source>
</evidence>
<dbReference type="Gene3D" id="3.90.1750.20">
    <property type="entry name" value="Putative Large Serine Recombinase, Chain B, Domain 2"/>
    <property type="match status" value="1"/>
</dbReference>
<evidence type="ECO:0000313" key="4">
    <source>
        <dbReference type="EMBL" id="HIU30425.1"/>
    </source>
</evidence>
<sequence>MARISRKNGINGQIVDTGKDIFRTAIYLRLSVEDNGKKDADSLENQRELLLSYVADRPYLELVEIYEDNGFTGTDFERPDFQRMLEDAQKGKINCIVVKDLSRLGRNYVEAGNYLEKVFPFLNIRFIAVNDNYDSVSLTSGEQLGATLKNVVNDIYAKDISRKSGSALKMKRVKGEYIGNYAPYGYLKDPKDKNHLIVDPEAAPIVEEIFVMRSEGLGVGTIIRILNEKGYPSPGRLRYERGIITNNNKKGKGLLWNRHVLTDLLYNIAYIGHLAQGKSSSCLHKGIPFHWTDPSEWDIAENTHEPIIRMELWEQVQKVNQSLSKAAKSTQGKYSDLPKRENPYGDLLRCADCGRVIKQVRSYSTSKKRGTQSYYTYKCSGYIELGETSCPKRIMRAADLDTAVLETIHKQMEVFLDTQRVLHQLTAMEKEKAKQAIPFGRLQKLQAEITRKRKMIASLYVDFKDGILSQDEYLYAKETYQSELEKIEQEERELKSVHEKADSINVGERKWMKLIDRYYNAESLTKDMVKAFVKEVKLYDDNSISIEFRYRNEFEELMQECERIRREVA</sequence>
<feature type="coiled-coil region" evidence="1">
    <location>
        <begin position="470"/>
        <end position="500"/>
    </location>
</feature>
<dbReference type="PROSITE" id="PS51736">
    <property type="entry name" value="RECOMBINASES_3"/>
    <property type="match status" value="1"/>
</dbReference>
<feature type="domain" description="Resolvase/invertase-type recombinase catalytic" evidence="2">
    <location>
        <begin position="23"/>
        <end position="175"/>
    </location>
</feature>
<organism evidence="4 5">
    <name type="scientific">Candidatus Egerieisoma faecipullorum</name>
    <dbReference type="NCBI Taxonomy" id="2840963"/>
    <lineage>
        <taxon>Bacteria</taxon>
        <taxon>Bacillati</taxon>
        <taxon>Bacillota</taxon>
        <taxon>Clostridia</taxon>
        <taxon>Eubacteriales</taxon>
        <taxon>Clostridiaceae</taxon>
        <taxon>Clostridiaceae incertae sedis</taxon>
        <taxon>Candidatus Egerieisoma</taxon>
    </lineage>
</organism>
<comment type="caution">
    <text evidence="4">The sequence shown here is derived from an EMBL/GenBank/DDBJ whole genome shotgun (WGS) entry which is preliminary data.</text>
</comment>
<reference evidence="4" key="2">
    <citation type="journal article" date="2021" name="PeerJ">
        <title>Extensive microbial diversity within the chicken gut microbiome revealed by metagenomics and culture.</title>
        <authorList>
            <person name="Gilroy R."/>
            <person name="Ravi A."/>
            <person name="Getino M."/>
            <person name="Pursley I."/>
            <person name="Horton D.L."/>
            <person name="Alikhan N.F."/>
            <person name="Baker D."/>
            <person name="Gharbi K."/>
            <person name="Hall N."/>
            <person name="Watson M."/>
            <person name="Adriaenssens E.M."/>
            <person name="Foster-Nyarko E."/>
            <person name="Jarju S."/>
            <person name="Secka A."/>
            <person name="Antonio M."/>
            <person name="Oren A."/>
            <person name="Chaudhuri R.R."/>
            <person name="La Ragione R."/>
            <person name="Hildebrand F."/>
            <person name="Pallen M.J."/>
        </authorList>
    </citation>
    <scope>NUCLEOTIDE SEQUENCE</scope>
    <source>
        <strain evidence="4">CHK195-4489</strain>
    </source>
</reference>
<dbReference type="GO" id="GO:0003677">
    <property type="term" value="F:DNA binding"/>
    <property type="evidence" value="ECO:0007669"/>
    <property type="project" value="InterPro"/>
</dbReference>
<proteinExistence type="predicted"/>
<accession>A0A9D1LAR5</accession>
<dbReference type="InterPro" id="IPR011109">
    <property type="entry name" value="DNA_bind_recombinase_dom"/>
</dbReference>
<dbReference type="InterPro" id="IPR006119">
    <property type="entry name" value="Resolv_N"/>
</dbReference>
<name>A0A9D1LAR5_9CLOT</name>
<evidence type="ECO:0000259" key="2">
    <source>
        <dbReference type="PROSITE" id="PS51736"/>
    </source>
</evidence>
<dbReference type="Pfam" id="PF00239">
    <property type="entry name" value="Resolvase"/>
    <property type="match status" value="1"/>
</dbReference>
<dbReference type="Proteomes" id="UP000824089">
    <property type="component" value="Unassembled WGS sequence"/>
</dbReference>
<dbReference type="InterPro" id="IPR050639">
    <property type="entry name" value="SSR_resolvase"/>
</dbReference>
<dbReference type="Pfam" id="PF13408">
    <property type="entry name" value="Zn_ribbon_recom"/>
    <property type="match status" value="1"/>
</dbReference>
<keyword evidence="1" id="KW-0175">Coiled coil</keyword>
<evidence type="ECO:0000313" key="5">
    <source>
        <dbReference type="Proteomes" id="UP000824089"/>
    </source>
</evidence>
<dbReference type="Pfam" id="PF07508">
    <property type="entry name" value="Recombinase"/>
    <property type="match status" value="1"/>
</dbReference>
<dbReference type="SMART" id="SM00857">
    <property type="entry name" value="Resolvase"/>
    <property type="match status" value="1"/>
</dbReference>
<gene>
    <name evidence="4" type="ORF">IAD50_09055</name>
</gene>
<dbReference type="EMBL" id="DVMM01000201">
    <property type="protein sequence ID" value="HIU30425.1"/>
    <property type="molecule type" value="Genomic_DNA"/>
</dbReference>
<dbReference type="PANTHER" id="PTHR30461">
    <property type="entry name" value="DNA-INVERTASE FROM LAMBDOID PROPHAGE"/>
    <property type="match status" value="1"/>
</dbReference>
<dbReference type="InterPro" id="IPR036162">
    <property type="entry name" value="Resolvase-like_N_sf"/>
</dbReference>
<feature type="domain" description="Recombinase" evidence="3">
    <location>
        <begin position="183"/>
        <end position="326"/>
    </location>
</feature>
<dbReference type="AlphaFoldDB" id="A0A9D1LAR5"/>
<protein>
    <submittedName>
        <fullName evidence="4">Recombinase family protein</fullName>
    </submittedName>
</protein>
<evidence type="ECO:0000256" key="1">
    <source>
        <dbReference type="SAM" id="Coils"/>
    </source>
</evidence>
<reference evidence="4" key="1">
    <citation type="submission" date="2020-10" db="EMBL/GenBank/DDBJ databases">
        <authorList>
            <person name="Gilroy R."/>
        </authorList>
    </citation>
    <scope>NUCLEOTIDE SEQUENCE</scope>
    <source>
        <strain evidence="4">CHK195-4489</strain>
    </source>
</reference>
<dbReference type="SUPFAM" id="SSF53041">
    <property type="entry name" value="Resolvase-like"/>
    <property type="match status" value="1"/>
</dbReference>
<dbReference type="InterPro" id="IPR038109">
    <property type="entry name" value="DNA_bind_recomb_sf"/>
</dbReference>
<dbReference type="Gene3D" id="3.40.50.1390">
    <property type="entry name" value="Resolvase, N-terminal catalytic domain"/>
    <property type="match status" value="1"/>
</dbReference>
<dbReference type="PANTHER" id="PTHR30461:SF23">
    <property type="entry name" value="DNA RECOMBINASE-RELATED"/>
    <property type="match status" value="1"/>
</dbReference>
<dbReference type="InterPro" id="IPR025827">
    <property type="entry name" value="Zn_ribbon_recom_dom"/>
</dbReference>
<dbReference type="GO" id="GO:0000150">
    <property type="term" value="F:DNA strand exchange activity"/>
    <property type="evidence" value="ECO:0007669"/>
    <property type="project" value="InterPro"/>
</dbReference>